<evidence type="ECO:0000313" key="11">
    <source>
        <dbReference type="EMBL" id="QQP41591.1"/>
    </source>
</evidence>
<evidence type="ECO:0000256" key="7">
    <source>
        <dbReference type="ARBA" id="ARBA00023170"/>
    </source>
</evidence>
<keyword evidence="3 9" id="KW-0812">Transmembrane</keyword>
<dbReference type="Pfam" id="PF00001">
    <property type="entry name" value="7tm_1"/>
    <property type="match status" value="1"/>
</dbReference>
<proteinExistence type="inferred from homology"/>
<keyword evidence="12" id="KW-1185">Reference proteome</keyword>
<evidence type="ECO:0000256" key="3">
    <source>
        <dbReference type="ARBA" id="ARBA00022692"/>
    </source>
</evidence>
<keyword evidence="5" id="KW-0297">G-protein coupled receptor</keyword>
<dbReference type="OrthoDB" id="10036964at2759"/>
<dbReference type="PANTHER" id="PTHR24243">
    <property type="entry name" value="G-PROTEIN COUPLED RECEPTOR"/>
    <property type="match status" value="1"/>
</dbReference>
<keyword evidence="6 9" id="KW-0472">Membrane</keyword>
<evidence type="ECO:0000259" key="10">
    <source>
        <dbReference type="PROSITE" id="PS50262"/>
    </source>
</evidence>
<gene>
    <name evidence="11" type="ORF">FKW44_016010</name>
</gene>
<evidence type="ECO:0000256" key="4">
    <source>
        <dbReference type="ARBA" id="ARBA00022989"/>
    </source>
</evidence>
<evidence type="ECO:0000256" key="5">
    <source>
        <dbReference type="ARBA" id="ARBA00023040"/>
    </source>
</evidence>
<evidence type="ECO:0000256" key="2">
    <source>
        <dbReference type="ARBA" id="ARBA00010663"/>
    </source>
</evidence>
<evidence type="ECO:0000256" key="1">
    <source>
        <dbReference type="ARBA" id="ARBA00004141"/>
    </source>
</evidence>
<dbReference type="GO" id="GO:0004930">
    <property type="term" value="F:G protein-coupled receptor activity"/>
    <property type="evidence" value="ECO:0007669"/>
    <property type="project" value="UniProtKB-KW"/>
</dbReference>
<feature type="transmembrane region" description="Helical" evidence="9">
    <location>
        <begin position="44"/>
        <end position="63"/>
    </location>
</feature>
<organism evidence="11 12">
    <name type="scientific">Caligus rogercresseyi</name>
    <name type="common">Sea louse</name>
    <dbReference type="NCBI Taxonomy" id="217165"/>
    <lineage>
        <taxon>Eukaryota</taxon>
        <taxon>Metazoa</taxon>
        <taxon>Ecdysozoa</taxon>
        <taxon>Arthropoda</taxon>
        <taxon>Crustacea</taxon>
        <taxon>Multicrustacea</taxon>
        <taxon>Hexanauplia</taxon>
        <taxon>Copepoda</taxon>
        <taxon>Siphonostomatoida</taxon>
        <taxon>Caligidae</taxon>
        <taxon>Caligus</taxon>
    </lineage>
</organism>
<dbReference type="Proteomes" id="UP000595437">
    <property type="component" value="Chromosome 10"/>
</dbReference>
<keyword evidence="7 11" id="KW-0675">Receptor</keyword>
<feature type="domain" description="G-protein coupled receptors family 1 profile" evidence="10">
    <location>
        <begin position="1"/>
        <end position="113"/>
    </location>
</feature>
<sequence length="113" mass="12432">MVPYVELSIAHTSVLIILAITGERYYAICLPLHAGSICRKSKAWILCGASWLFAFGVTAPVLGTVEYSEEGDFPTCLTSVDEIWAKNILLCNAHLILLHSPHSPHLRLQEDLG</sequence>
<dbReference type="PROSITE" id="PS50262">
    <property type="entry name" value="G_PROTEIN_RECEP_F1_2"/>
    <property type="match status" value="1"/>
</dbReference>
<reference evidence="12" key="1">
    <citation type="submission" date="2021-01" db="EMBL/GenBank/DDBJ databases">
        <title>Caligus Genome Assembly.</title>
        <authorList>
            <person name="Gallardo-Escarate C."/>
        </authorList>
    </citation>
    <scope>NUCLEOTIDE SEQUENCE [LARGE SCALE GENOMIC DNA]</scope>
</reference>
<dbReference type="PANTHER" id="PTHR24243:SF233">
    <property type="entry name" value="THYROTROPIN-RELEASING HORMONE RECEPTOR"/>
    <property type="match status" value="1"/>
</dbReference>
<dbReference type="GO" id="GO:0005886">
    <property type="term" value="C:plasma membrane"/>
    <property type="evidence" value="ECO:0007669"/>
    <property type="project" value="TreeGrafter"/>
</dbReference>
<comment type="similarity">
    <text evidence="2">Belongs to the G-protein coupled receptor 1 family.</text>
</comment>
<keyword evidence="8" id="KW-0807">Transducer</keyword>
<evidence type="ECO:0000313" key="12">
    <source>
        <dbReference type="Proteomes" id="UP000595437"/>
    </source>
</evidence>
<protein>
    <submittedName>
        <fullName evidence="11">Ecdysis triggering hormone receptor</fullName>
    </submittedName>
</protein>
<evidence type="ECO:0000256" key="6">
    <source>
        <dbReference type="ARBA" id="ARBA00023136"/>
    </source>
</evidence>
<dbReference type="SUPFAM" id="SSF81321">
    <property type="entry name" value="Family A G protein-coupled receptor-like"/>
    <property type="match status" value="1"/>
</dbReference>
<name>A0A7T8K117_CALRO</name>
<comment type="subcellular location">
    <subcellularLocation>
        <location evidence="1">Membrane</location>
        <topology evidence="1">Multi-pass membrane protein</topology>
    </subcellularLocation>
</comment>
<dbReference type="InterPro" id="IPR017452">
    <property type="entry name" value="GPCR_Rhodpsn_7TM"/>
</dbReference>
<accession>A0A7T8K117</accession>
<keyword evidence="4 9" id="KW-1133">Transmembrane helix</keyword>
<evidence type="ECO:0000256" key="9">
    <source>
        <dbReference type="SAM" id="Phobius"/>
    </source>
</evidence>
<dbReference type="EMBL" id="CP045899">
    <property type="protein sequence ID" value="QQP41591.1"/>
    <property type="molecule type" value="Genomic_DNA"/>
</dbReference>
<evidence type="ECO:0000256" key="8">
    <source>
        <dbReference type="ARBA" id="ARBA00023224"/>
    </source>
</evidence>
<dbReference type="AlphaFoldDB" id="A0A7T8K117"/>
<dbReference type="Gene3D" id="1.20.1070.10">
    <property type="entry name" value="Rhodopsin 7-helix transmembrane proteins"/>
    <property type="match status" value="1"/>
</dbReference>
<dbReference type="InterPro" id="IPR000276">
    <property type="entry name" value="GPCR_Rhodpsn"/>
</dbReference>
<feature type="transmembrane region" description="Helical" evidence="9">
    <location>
        <begin position="12"/>
        <end position="32"/>
    </location>
</feature>